<name>A0A0D6EMY9_SPOSA</name>
<dbReference type="GO" id="GO:0006696">
    <property type="term" value="P:ergosterol biosynthetic process"/>
    <property type="evidence" value="ECO:0007669"/>
    <property type="project" value="TreeGrafter"/>
</dbReference>
<gene>
    <name evidence="5" type="primary">SPOSA6832_02943</name>
</gene>
<feature type="domain" description="3-beta hydroxysteroid dehydrogenase/isomerase" evidence="4">
    <location>
        <begin position="8"/>
        <end position="237"/>
    </location>
</feature>
<dbReference type="InterPro" id="IPR036291">
    <property type="entry name" value="NAD(P)-bd_dom_sf"/>
</dbReference>
<dbReference type="InterPro" id="IPR050425">
    <property type="entry name" value="NAD(P)_dehydrat-like"/>
</dbReference>
<dbReference type="GO" id="GO:0005783">
    <property type="term" value="C:endoplasmic reticulum"/>
    <property type="evidence" value="ECO:0007669"/>
    <property type="project" value="TreeGrafter"/>
</dbReference>
<dbReference type="Proteomes" id="UP000243876">
    <property type="component" value="Unassembled WGS sequence"/>
</dbReference>
<evidence type="ECO:0000256" key="1">
    <source>
        <dbReference type="ARBA" id="ARBA00023002"/>
    </source>
</evidence>
<organism evidence="5 6">
    <name type="scientific">Sporidiobolus salmonicolor</name>
    <name type="common">Yeast-like fungus</name>
    <name type="synonym">Sporobolomyces salmonicolor</name>
    <dbReference type="NCBI Taxonomy" id="5005"/>
    <lineage>
        <taxon>Eukaryota</taxon>
        <taxon>Fungi</taxon>
        <taxon>Dikarya</taxon>
        <taxon>Basidiomycota</taxon>
        <taxon>Pucciniomycotina</taxon>
        <taxon>Microbotryomycetes</taxon>
        <taxon>Sporidiobolales</taxon>
        <taxon>Sporidiobolaceae</taxon>
        <taxon>Sporobolomyces</taxon>
    </lineage>
</organism>
<evidence type="ECO:0000259" key="4">
    <source>
        <dbReference type="Pfam" id="PF01073"/>
    </source>
</evidence>
<keyword evidence="6" id="KW-1185">Reference proteome</keyword>
<dbReference type="GO" id="GO:0000252">
    <property type="term" value="F:3-beta-hydroxysteroid dehydrogenase [NAD(P)+]/C4-decarboxylase activity"/>
    <property type="evidence" value="ECO:0007669"/>
    <property type="project" value="TreeGrafter"/>
</dbReference>
<feature type="compositionally biased region" description="Basic and acidic residues" evidence="3">
    <location>
        <begin position="258"/>
        <end position="276"/>
    </location>
</feature>
<sequence>MAETETYLVIGGEGFLGSTLVKALLARYPSSSVGSLDIVQRHFSDQLSTTRKWTFYSADLTSLPSLSAAIKQSGATTVFHTASPWTGSGAEVCEKVNVQGTQTVVDACVQEGVKKLVFTSSAGTVYNGVDLINVDERMPFPEEGLDPYNVTKAKAEKIVLEANGKGGLLTVALRPAGIFGPGDRQALPGVLEVLKSGKTKFQVGSNENLFDWTYVDNVVHAHLIASERLGQTASASSLSVRMPPVDLDVKRRELPTSSFRPKELLEREKEQNPEFKNDEDDEPDLLAGRNRFDQFYSLPAFSPPSSDSPSSPSPETEAPDVQLAIAGQAFFITNGEPIPFWDFPRAVWAAYNGHEPSFVVPLPVSVGLLAAAIGEVISGLLGKTPNLTKGKVVYSTVNRYYNIEKARRVLGYEPIVGLQEGIQRAVAWYKENEATVAAAAKPVKA</sequence>
<evidence type="ECO:0000313" key="6">
    <source>
        <dbReference type="Proteomes" id="UP000243876"/>
    </source>
</evidence>
<evidence type="ECO:0000313" key="5">
    <source>
        <dbReference type="EMBL" id="CEQ41251.1"/>
    </source>
</evidence>
<dbReference type="SUPFAM" id="SSF51735">
    <property type="entry name" value="NAD(P)-binding Rossmann-fold domains"/>
    <property type="match status" value="1"/>
</dbReference>
<feature type="region of interest" description="Disordered" evidence="3">
    <location>
        <begin position="258"/>
        <end position="286"/>
    </location>
</feature>
<dbReference type="EMBL" id="CENE01000012">
    <property type="protein sequence ID" value="CEQ41251.1"/>
    <property type="molecule type" value="Genomic_DNA"/>
</dbReference>
<dbReference type="PANTHER" id="PTHR10366:SF564">
    <property type="entry name" value="STEROL-4-ALPHA-CARBOXYLATE 3-DEHYDROGENASE, DECARBOXYLATING"/>
    <property type="match status" value="1"/>
</dbReference>
<evidence type="ECO:0000256" key="2">
    <source>
        <dbReference type="ARBA" id="ARBA00023445"/>
    </source>
</evidence>
<protein>
    <submittedName>
        <fullName evidence="5">SPOSA6832_02943-mRNA-1:cds</fullName>
    </submittedName>
</protein>
<dbReference type="InterPro" id="IPR002225">
    <property type="entry name" value="3Beta_OHSteriod_DH/Estase"/>
</dbReference>
<reference evidence="6" key="1">
    <citation type="submission" date="2015-02" db="EMBL/GenBank/DDBJ databases">
        <authorList>
            <person name="Gon?alves P."/>
        </authorList>
    </citation>
    <scope>NUCLEOTIDE SEQUENCE [LARGE SCALE GENOMIC DNA]</scope>
</reference>
<keyword evidence="1" id="KW-0560">Oxidoreductase</keyword>
<evidence type="ECO:0000256" key="3">
    <source>
        <dbReference type="SAM" id="MobiDB-lite"/>
    </source>
</evidence>
<comment type="similarity">
    <text evidence="2">Belongs to the NAD(P)-dependent epimerase/dehydratase family. Dihydroflavonol-4-reductase subfamily.</text>
</comment>
<dbReference type="PANTHER" id="PTHR10366">
    <property type="entry name" value="NAD DEPENDENT EPIMERASE/DEHYDRATASE"/>
    <property type="match status" value="1"/>
</dbReference>
<accession>A0A0D6EMY9</accession>
<dbReference type="AlphaFoldDB" id="A0A0D6EMY9"/>
<proteinExistence type="inferred from homology"/>
<dbReference type="OrthoDB" id="10058185at2759"/>
<dbReference type="Gene3D" id="3.40.50.720">
    <property type="entry name" value="NAD(P)-binding Rossmann-like Domain"/>
    <property type="match status" value="2"/>
</dbReference>
<dbReference type="Pfam" id="PF01073">
    <property type="entry name" value="3Beta_HSD"/>
    <property type="match status" value="1"/>
</dbReference>